<dbReference type="OrthoDB" id="661148at2759"/>
<gene>
    <name evidence="3" type="ORF">C1645_780300</name>
</gene>
<protein>
    <recommendedName>
        <fullName evidence="2">UBA domain-containing protein</fullName>
    </recommendedName>
</protein>
<feature type="region of interest" description="Disordered" evidence="1">
    <location>
        <begin position="105"/>
        <end position="188"/>
    </location>
</feature>
<dbReference type="EMBL" id="QKYT01000379">
    <property type="protein sequence ID" value="RIA86163.1"/>
    <property type="molecule type" value="Genomic_DNA"/>
</dbReference>
<dbReference type="InterPro" id="IPR000270">
    <property type="entry name" value="PB1_dom"/>
</dbReference>
<sequence length="434" mass="49779">MATIKVTYNSISRRFNVNSANWAELESKLRSLYNIPITSSLVVSYNDEDGDVITISSDLELKDVLAQQSSGRPIKLVLNTVNNKSENVGFEDDDDKFLNVEAEDFSTPQQNQQQTIEREEENVESSRPSSYYQHVSINDEEEEPEYDQSTPLLNKEKEKESEKQHFDEGIKENPEKKKQQNEDDEEDDDEIIFIILQPWARHAFFGPRFGFFGGPRFGLFDGNFGLFGGPRHCPFSPLNSYGRPQCHRPAFFNGYCGPSAYNFGSRQCGSNAFSQACNRNSKPSCCSKPQRKEFCNKNSEASTSASAKNNRCDRNNYNYNSSPSCGRNFNFFHPCRYNQTPLTQEQLNDKLSTLHSMGFDSSNNALYEDLLKRYNGNIERVIELLLRNQQVNEHYEKVSTSEFKKQNEIVINEGKSNNDEVKQVNNEKTKPYNL</sequence>
<dbReference type="Gene3D" id="1.10.8.10">
    <property type="entry name" value="DNA helicase RuvA subunit, C-terminal domain"/>
    <property type="match status" value="1"/>
</dbReference>
<evidence type="ECO:0000313" key="4">
    <source>
        <dbReference type="Proteomes" id="UP000265703"/>
    </source>
</evidence>
<feature type="compositionally biased region" description="Basic and acidic residues" evidence="1">
    <location>
        <begin position="154"/>
        <end position="181"/>
    </location>
</feature>
<dbReference type="PANTHER" id="PTHR20930:SF0">
    <property type="entry name" value="PROTEIN ILRUN"/>
    <property type="match status" value="1"/>
</dbReference>
<evidence type="ECO:0000259" key="2">
    <source>
        <dbReference type="PROSITE" id="PS50030"/>
    </source>
</evidence>
<comment type="caution">
    <text evidence="3">The sequence shown here is derived from an EMBL/GenBank/DDBJ whole genome shotgun (WGS) entry which is preliminary data.</text>
</comment>
<dbReference type="Pfam" id="PF00564">
    <property type="entry name" value="PB1"/>
    <property type="match status" value="1"/>
</dbReference>
<organism evidence="3 4">
    <name type="scientific">Glomus cerebriforme</name>
    <dbReference type="NCBI Taxonomy" id="658196"/>
    <lineage>
        <taxon>Eukaryota</taxon>
        <taxon>Fungi</taxon>
        <taxon>Fungi incertae sedis</taxon>
        <taxon>Mucoromycota</taxon>
        <taxon>Glomeromycotina</taxon>
        <taxon>Glomeromycetes</taxon>
        <taxon>Glomerales</taxon>
        <taxon>Glomeraceae</taxon>
        <taxon>Glomus</taxon>
    </lineage>
</organism>
<keyword evidence="4" id="KW-1185">Reference proteome</keyword>
<accession>A0A397SJ37</accession>
<dbReference type="InterPro" id="IPR015940">
    <property type="entry name" value="UBA"/>
</dbReference>
<dbReference type="SUPFAM" id="SSF54277">
    <property type="entry name" value="CAD &amp; PB1 domains"/>
    <property type="match status" value="1"/>
</dbReference>
<proteinExistence type="predicted"/>
<dbReference type="PANTHER" id="PTHR20930">
    <property type="entry name" value="OVARIAN CARCINOMA ANTIGEN CA125-RELATED"/>
    <property type="match status" value="1"/>
</dbReference>
<dbReference type="SMART" id="SM00666">
    <property type="entry name" value="PB1"/>
    <property type="match status" value="1"/>
</dbReference>
<evidence type="ECO:0000313" key="3">
    <source>
        <dbReference type="EMBL" id="RIA86163.1"/>
    </source>
</evidence>
<dbReference type="PROSITE" id="PS50030">
    <property type="entry name" value="UBA"/>
    <property type="match status" value="1"/>
</dbReference>
<feature type="compositionally biased region" description="Polar residues" evidence="1">
    <location>
        <begin position="125"/>
        <end position="136"/>
    </location>
</feature>
<feature type="domain" description="UBA" evidence="2">
    <location>
        <begin position="346"/>
        <end position="388"/>
    </location>
</feature>
<name>A0A397SJ37_9GLOM</name>
<dbReference type="Proteomes" id="UP000265703">
    <property type="component" value="Unassembled WGS sequence"/>
</dbReference>
<reference evidence="3 4" key="1">
    <citation type="submission" date="2018-06" db="EMBL/GenBank/DDBJ databases">
        <title>Comparative genomics reveals the genomic features of Rhizophagus irregularis, R. cerebriforme, R. diaphanum and Gigaspora rosea, and their symbiotic lifestyle signature.</title>
        <authorList>
            <person name="Morin E."/>
            <person name="San Clemente H."/>
            <person name="Chen E.C.H."/>
            <person name="De La Providencia I."/>
            <person name="Hainaut M."/>
            <person name="Kuo A."/>
            <person name="Kohler A."/>
            <person name="Murat C."/>
            <person name="Tang N."/>
            <person name="Roy S."/>
            <person name="Loubradou J."/>
            <person name="Henrissat B."/>
            <person name="Grigoriev I.V."/>
            <person name="Corradi N."/>
            <person name="Roux C."/>
            <person name="Martin F.M."/>
        </authorList>
    </citation>
    <scope>NUCLEOTIDE SEQUENCE [LARGE SCALE GENOMIC DNA]</scope>
    <source>
        <strain evidence="3 4">DAOM 227022</strain>
    </source>
</reference>
<dbReference type="AlphaFoldDB" id="A0A397SJ37"/>
<dbReference type="Gene3D" id="3.10.20.90">
    <property type="entry name" value="Phosphatidylinositol 3-kinase Catalytic Subunit, Chain A, domain 1"/>
    <property type="match status" value="1"/>
</dbReference>
<dbReference type="CDD" id="cd05992">
    <property type="entry name" value="PB1"/>
    <property type="match status" value="1"/>
</dbReference>
<feature type="compositionally biased region" description="Polar residues" evidence="1">
    <location>
        <begin position="106"/>
        <end position="115"/>
    </location>
</feature>
<evidence type="ECO:0000256" key="1">
    <source>
        <dbReference type="SAM" id="MobiDB-lite"/>
    </source>
</evidence>